<dbReference type="PANTHER" id="PTHR13140">
    <property type="entry name" value="MYOSIN"/>
    <property type="match status" value="1"/>
</dbReference>
<evidence type="ECO:0000259" key="8">
    <source>
        <dbReference type="PROSITE" id="PS51456"/>
    </source>
</evidence>
<dbReference type="InterPro" id="IPR027417">
    <property type="entry name" value="P-loop_NTPase"/>
</dbReference>
<organism evidence="9 10">
    <name type="scientific">Marasmius tenuissimus</name>
    <dbReference type="NCBI Taxonomy" id="585030"/>
    <lineage>
        <taxon>Eukaryota</taxon>
        <taxon>Fungi</taxon>
        <taxon>Dikarya</taxon>
        <taxon>Basidiomycota</taxon>
        <taxon>Agaricomycotina</taxon>
        <taxon>Agaricomycetes</taxon>
        <taxon>Agaricomycetidae</taxon>
        <taxon>Agaricales</taxon>
        <taxon>Marasmiineae</taxon>
        <taxon>Marasmiaceae</taxon>
        <taxon>Marasmius</taxon>
    </lineage>
</organism>
<keyword evidence="3 6" id="KW-0518">Myosin</keyword>
<keyword evidence="7" id="KW-0732">Signal</keyword>
<comment type="caution">
    <text evidence="6">Lacks conserved residue(s) required for the propagation of feature annotation.</text>
</comment>
<dbReference type="InterPro" id="IPR036961">
    <property type="entry name" value="Kinesin_motor_dom_sf"/>
</dbReference>
<dbReference type="EMBL" id="JBBXMP010000383">
    <property type="protein sequence ID" value="KAL0058028.1"/>
    <property type="molecule type" value="Genomic_DNA"/>
</dbReference>
<dbReference type="PROSITE" id="PS51456">
    <property type="entry name" value="MYOSIN_MOTOR"/>
    <property type="match status" value="1"/>
</dbReference>
<sequence>MAITVLLIVIPDGYALFTFRTFRSSLHGETGSGKSESRCLAIKAILELSVSNPGKKGSKLASQVPAADFVLESFGNARTLFNCNTSRFGKYTELQFLDCGRLTPAKILEYYLEKIRVAGAPSGEQNFHIFYYLVAGASQEERARLHLNDKTQYQYLGQWPGVTAPRGGTARDDDSLRFEQLKAALKTIRFSIWQ</sequence>
<dbReference type="Gene3D" id="3.40.850.10">
    <property type="entry name" value="Kinesin motor domain"/>
    <property type="match status" value="1"/>
</dbReference>
<feature type="domain" description="Myosin motor" evidence="8">
    <location>
        <begin position="1"/>
        <end position="194"/>
    </location>
</feature>
<dbReference type="Pfam" id="PF00063">
    <property type="entry name" value="Myosin_head"/>
    <property type="match status" value="1"/>
</dbReference>
<protein>
    <recommendedName>
        <fullName evidence="8">Myosin motor domain-containing protein</fullName>
    </recommendedName>
</protein>
<keyword evidence="1 6" id="KW-0547">Nucleotide-binding</keyword>
<evidence type="ECO:0000313" key="10">
    <source>
        <dbReference type="Proteomes" id="UP001437256"/>
    </source>
</evidence>
<name>A0ABR2Z9N4_9AGAR</name>
<comment type="caution">
    <text evidence="9">The sequence shown here is derived from an EMBL/GenBank/DDBJ whole genome shotgun (WGS) entry which is preliminary data.</text>
</comment>
<dbReference type="Proteomes" id="UP001437256">
    <property type="component" value="Unassembled WGS sequence"/>
</dbReference>
<evidence type="ECO:0000256" key="6">
    <source>
        <dbReference type="PROSITE-ProRule" id="PRU00782"/>
    </source>
</evidence>
<feature type="chain" id="PRO_5046381555" description="Myosin motor domain-containing protein" evidence="7">
    <location>
        <begin position="16"/>
        <end position="194"/>
    </location>
</feature>
<dbReference type="InterPro" id="IPR001609">
    <property type="entry name" value="Myosin_head_motor_dom-like"/>
</dbReference>
<accession>A0ABR2Z9N4</accession>
<dbReference type="PRINTS" id="PR00193">
    <property type="entry name" value="MYOSINHEAVY"/>
</dbReference>
<evidence type="ECO:0000256" key="5">
    <source>
        <dbReference type="ARBA" id="ARBA00023203"/>
    </source>
</evidence>
<gene>
    <name evidence="9" type="ORF">AAF712_015307</name>
</gene>
<dbReference type="SUPFAM" id="SSF52540">
    <property type="entry name" value="P-loop containing nucleoside triphosphate hydrolases"/>
    <property type="match status" value="1"/>
</dbReference>
<evidence type="ECO:0000256" key="7">
    <source>
        <dbReference type="SAM" id="SignalP"/>
    </source>
</evidence>
<proteinExistence type="inferred from homology"/>
<keyword evidence="10" id="KW-1185">Reference proteome</keyword>
<evidence type="ECO:0000256" key="4">
    <source>
        <dbReference type="ARBA" id="ARBA00023175"/>
    </source>
</evidence>
<keyword evidence="5 6" id="KW-0009">Actin-binding</keyword>
<evidence type="ECO:0000256" key="1">
    <source>
        <dbReference type="ARBA" id="ARBA00022741"/>
    </source>
</evidence>
<evidence type="ECO:0000256" key="3">
    <source>
        <dbReference type="ARBA" id="ARBA00023123"/>
    </source>
</evidence>
<feature type="signal peptide" evidence="7">
    <location>
        <begin position="1"/>
        <end position="15"/>
    </location>
</feature>
<dbReference type="PANTHER" id="PTHR13140:SF550">
    <property type="entry name" value="MYOSIN-IIIB ISOFORM X1"/>
    <property type="match status" value="1"/>
</dbReference>
<comment type="similarity">
    <text evidence="6">Belongs to the TRAFAC class myosin-kinesin ATPase superfamily. Myosin family.</text>
</comment>
<keyword evidence="2 6" id="KW-0067">ATP-binding</keyword>
<evidence type="ECO:0000256" key="2">
    <source>
        <dbReference type="ARBA" id="ARBA00022840"/>
    </source>
</evidence>
<feature type="binding site" evidence="6">
    <location>
        <begin position="28"/>
        <end position="35"/>
    </location>
    <ligand>
        <name>ATP</name>
        <dbReference type="ChEBI" id="CHEBI:30616"/>
    </ligand>
</feature>
<evidence type="ECO:0000313" key="9">
    <source>
        <dbReference type="EMBL" id="KAL0058028.1"/>
    </source>
</evidence>
<reference evidence="9 10" key="1">
    <citation type="submission" date="2024-05" db="EMBL/GenBank/DDBJ databases">
        <title>A draft genome resource for the thread blight pathogen Marasmius tenuissimus strain MS-2.</title>
        <authorList>
            <person name="Yulfo-Soto G.E."/>
            <person name="Baruah I.K."/>
            <person name="Amoako-Attah I."/>
            <person name="Bukari Y."/>
            <person name="Meinhardt L.W."/>
            <person name="Bailey B.A."/>
            <person name="Cohen S.P."/>
        </authorList>
    </citation>
    <scope>NUCLEOTIDE SEQUENCE [LARGE SCALE GENOMIC DNA]</scope>
    <source>
        <strain evidence="9 10">MS-2</strain>
    </source>
</reference>
<keyword evidence="4 6" id="KW-0505">Motor protein</keyword>